<comment type="caution">
    <text evidence="1">The sequence shown here is derived from an EMBL/GenBank/DDBJ whole genome shotgun (WGS) entry which is preliminary data.</text>
</comment>
<dbReference type="AlphaFoldDB" id="A0A0F6ID36"/>
<protein>
    <submittedName>
        <fullName evidence="1">Uncharacterized protein</fullName>
    </submittedName>
</protein>
<proteinExistence type="predicted"/>
<evidence type="ECO:0000313" key="1">
    <source>
        <dbReference type="EMBL" id="EMJ35961.1"/>
    </source>
</evidence>
<organism evidence="1 2">
    <name type="scientific">Leptospira interrogans str. FPW1039</name>
    <dbReference type="NCBI Taxonomy" id="1193040"/>
    <lineage>
        <taxon>Bacteria</taxon>
        <taxon>Pseudomonadati</taxon>
        <taxon>Spirochaetota</taxon>
        <taxon>Spirochaetia</taxon>
        <taxon>Leptospirales</taxon>
        <taxon>Leptospiraceae</taxon>
        <taxon>Leptospira</taxon>
    </lineage>
</organism>
<reference evidence="1 2" key="1">
    <citation type="submission" date="2013-01" db="EMBL/GenBank/DDBJ databases">
        <authorList>
            <person name="Harkins D.M."/>
            <person name="Durkin A.S."/>
            <person name="Brinkac L.M."/>
            <person name="Haft D.H."/>
            <person name="Selengut J.D."/>
            <person name="Sanka R."/>
            <person name="DePew J."/>
            <person name="Purushe J."/>
            <person name="Peacock S.J."/>
            <person name="Thaipadungpanit J."/>
            <person name="Wuthiekanun V.W."/>
            <person name="Day N.P."/>
            <person name="Vinetz J.M."/>
            <person name="Sutton G.G."/>
            <person name="Nierman W.C."/>
            <person name="Fouts D.E."/>
        </authorList>
    </citation>
    <scope>NUCLEOTIDE SEQUENCE [LARGE SCALE GENOMIC DNA]</scope>
    <source>
        <strain evidence="1 2">FPW1039</strain>
    </source>
</reference>
<dbReference type="Proteomes" id="UP000012164">
    <property type="component" value="Unassembled WGS sequence"/>
</dbReference>
<name>A0A0F6ID36_LEPIR</name>
<accession>A0A0F6ID36</accession>
<sequence length="50" mass="5760">MDVHKEARVPTDPTPRVFDLNINLSELRQILSKTTLHNAISRSHCVEFQT</sequence>
<evidence type="ECO:0000313" key="2">
    <source>
        <dbReference type="Proteomes" id="UP000012164"/>
    </source>
</evidence>
<gene>
    <name evidence="1" type="ORF">LEP1GSC079_0693</name>
</gene>
<dbReference type="EMBL" id="AKWR02000145">
    <property type="protein sequence ID" value="EMJ35961.1"/>
    <property type="molecule type" value="Genomic_DNA"/>
</dbReference>